<dbReference type="OrthoDB" id="2613830at2"/>
<organism evidence="3 4">
    <name type="scientific">Rhodoferax lacus</name>
    <dbReference type="NCBI Taxonomy" id="2184758"/>
    <lineage>
        <taxon>Bacteria</taxon>
        <taxon>Pseudomonadati</taxon>
        <taxon>Pseudomonadota</taxon>
        <taxon>Betaproteobacteria</taxon>
        <taxon>Burkholderiales</taxon>
        <taxon>Comamonadaceae</taxon>
        <taxon>Rhodoferax</taxon>
    </lineage>
</organism>
<dbReference type="AlphaFoldDB" id="A0A3E1R788"/>
<dbReference type="Pfam" id="PF13669">
    <property type="entry name" value="Glyoxalase_4"/>
    <property type="match status" value="1"/>
</dbReference>
<dbReference type="PROSITE" id="PS51819">
    <property type="entry name" value="VOC"/>
    <property type="match status" value="1"/>
</dbReference>
<reference evidence="3 4" key="1">
    <citation type="submission" date="2018-05" db="EMBL/GenBank/DDBJ databases">
        <title>Rhodoferax soyangensis sp.nov., isolated from an oligotrophic freshwater lake.</title>
        <authorList>
            <person name="Park M."/>
        </authorList>
    </citation>
    <scope>NUCLEOTIDE SEQUENCE [LARGE SCALE GENOMIC DNA]</scope>
    <source>
        <strain evidence="3 4">IMCC26218</strain>
    </source>
</reference>
<dbReference type="SUPFAM" id="SSF54593">
    <property type="entry name" value="Glyoxalase/Bleomycin resistance protein/Dihydroxybiphenyl dioxygenase"/>
    <property type="match status" value="1"/>
</dbReference>
<dbReference type="InterPro" id="IPR037523">
    <property type="entry name" value="VOC_core"/>
</dbReference>
<dbReference type="GO" id="GO:0046491">
    <property type="term" value="P:L-methylmalonyl-CoA metabolic process"/>
    <property type="evidence" value="ECO:0007669"/>
    <property type="project" value="TreeGrafter"/>
</dbReference>
<evidence type="ECO:0000313" key="3">
    <source>
        <dbReference type="EMBL" id="RFO95235.1"/>
    </source>
</evidence>
<evidence type="ECO:0000256" key="1">
    <source>
        <dbReference type="ARBA" id="ARBA00022723"/>
    </source>
</evidence>
<dbReference type="PANTHER" id="PTHR43048:SF6">
    <property type="entry name" value="BLR8189 PROTEIN"/>
    <property type="match status" value="1"/>
</dbReference>
<dbReference type="Gene3D" id="3.10.180.10">
    <property type="entry name" value="2,3-Dihydroxybiphenyl 1,2-Dioxygenase, domain 1"/>
    <property type="match status" value="1"/>
</dbReference>
<dbReference type="GO" id="GO:0046872">
    <property type="term" value="F:metal ion binding"/>
    <property type="evidence" value="ECO:0007669"/>
    <property type="project" value="UniProtKB-KW"/>
</dbReference>
<comment type="caution">
    <text evidence="3">The sequence shown here is derived from an EMBL/GenBank/DDBJ whole genome shotgun (WGS) entry which is preliminary data.</text>
</comment>
<keyword evidence="4" id="KW-1185">Reference proteome</keyword>
<dbReference type="InterPro" id="IPR051785">
    <property type="entry name" value="MMCE/EMCE_epimerase"/>
</dbReference>
<dbReference type="InterPro" id="IPR029068">
    <property type="entry name" value="Glyas_Bleomycin-R_OHBP_Dase"/>
</dbReference>
<evidence type="ECO:0000259" key="2">
    <source>
        <dbReference type="PROSITE" id="PS51819"/>
    </source>
</evidence>
<sequence length="180" mass="19875">MPVDKFTRTPHGMPGLRGLDHAGFTVPDLQQAEDFFCEVLGCHPSYALGSLQRDDAWMAENLNVHPRAVLHGVRFLRCPNGASIELFAYQAPDQQPQPRNTDIGGHHLAFYVDDCHAATAYLRARGVRVLGEPKASQLGPSVGQTWVYFLTPWGMQCELVSYPQGKACDLQCGRAHPFGN</sequence>
<name>A0A3E1R788_9BURK</name>
<evidence type="ECO:0000313" key="4">
    <source>
        <dbReference type="Proteomes" id="UP000260665"/>
    </source>
</evidence>
<gene>
    <name evidence="3" type="ORF">DIC66_19165</name>
</gene>
<protein>
    <submittedName>
        <fullName evidence="3">Glyoxalase</fullName>
    </submittedName>
</protein>
<dbReference type="PANTHER" id="PTHR43048">
    <property type="entry name" value="METHYLMALONYL-COA EPIMERASE"/>
    <property type="match status" value="1"/>
</dbReference>
<feature type="domain" description="VOC" evidence="2">
    <location>
        <begin position="18"/>
        <end position="162"/>
    </location>
</feature>
<proteinExistence type="predicted"/>
<dbReference type="GO" id="GO:0004493">
    <property type="term" value="F:methylmalonyl-CoA epimerase activity"/>
    <property type="evidence" value="ECO:0007669"/>
    <property type="project" value="TreeGrafter"/>
</dbReference>
<accession>A0A3E1R788</accession>
<keyword evidence="1" id="KW-0479">Metal-binding</keyword>
<dbReference type="Proteomes" id="UP000260665">
    <property type="component" value="Unassembled WGS sequence"/>
</dbReference>
<dbReference type="EMBL" id="QFZK01000019">
    <property type="protein sequence ID" value="RFO95235.1"/>
    <property type="molecule type" value="Genomic_DNA"/>
</dbReference>